<proteinExistence type="predicted"/>
<sequence>MLVICDNNINKPGINVKTLDPELLIFLDDRNSELIRKVYKYRIKLQSLNFLKVGPYRILENIVYNEVENYCVEIRDDIIKWRSHPDMIAYVLENKQHKYHLVETYRAKHTVSEIQINGYNLIIISGDHDYYI</sequence>
<evidence type="ECO:0000313" key="1">
    <source>
        <dbReference type="EMBL" id="QBK94029.1"/>
    </source>
</evidence>
<dbReference type="EMBL" id="MK500610">
    <property type="protein sequence ID" value="QBK94029.1"/>
    <property type="molecule type" value="Genomic_DNA"/>
</dbReference>
<name>A0A481ZHE5_9VIRU</name>
<accession>A0A481ZHE5</accession>
<protein>
    <submittedName>
        <fullName evidence="1">Uncharacterized protein</fullName>
    </submittedName>
</protein>
<gene>
    <name evidence="1" type="ORF">LCPAC406_03430</name>
</gene>
<organism evidence="1">
    <name type="scientific">Pithovirus LCPAC406</name>
    <dbReference type="NCBI Taxonomy" id="2506599"/>
    <lineage>
        <taxon>Viruses</taxon>
        <taxon>Pithoviruses</taxon>
    </lineage>
</organism>
<reference evidence="1" key="1">
    <citation type="journal article" date="2019" name="MBio">
        <title>Virus Genomes from Deep Sea Sediments Expand the Ocean Megavirome and Support Independent Origins of Viral Gigantism.</title>
        <authorList>
            <person name="Backstrom D."/>
            <person name="Yutin N."/>
            <person name="Jorgensen S.L."/>
            <person name="Dharamshi J."/>
            <person name="Homa F."/>
            <person name="Zaremba-Niedwiedzka K."/>
            <person name="Spang A."/>
            <person name="Wolf Y.I."/>
            <person name="Koonin E.V."/>
            <person name="Ettema T.J."/>
        </authorList>
    </citation>
    <scope>NUCLEOTIDE SEQUENCE</scope>
</reference>